<dbReference type="Pfam" id="PF00905">
    <property type="entry name" value="Transpeptidase"/>
    <property type="match status" value="1"/>
</dbReference>
<dbReference type="Pfam" id="PF03717">
    <property type="entry name" value="PBP_dimer"/>
    <property type="match status" value="1"/>
</dbReference>
<dbReference type="AlphaFoldDB" id="A0A8J3PLA1"/>
<dbReference type="Gene3D" id="3.90.1310.10">
    <property type="entry name" value="Penicillin-binding protein 2a (Domain 2)"/>
    <property type="match status" value="1"/>
</dbReference>
<evidence type="ECO:0000313" key="9">
    <source>
        <dbReference type="Proteomes" id="UP000653674"/>
    </source>
</evidence>
<comment type="caution">
    <text evidence="8">The sequence shown here is derived from an EMBL/GenBank/DDBJ whole genome shotgun (WGS) entry which is preliminary data.</text>
</comment>
<evidence type="ECO:0000256" key="3">
    <source>
        <dbReference type="ARBA" id="ARBA00023136"/>
    </source>
</evidence>
<reference evidence="8" key="1">
    <citation type="submission" date="2021-01" db="EMBL/GenBank/DDBJ databases">
        <title>Whole genome shotgun sequence of Planosporangium flavigriseum NBRC 105377.</title>
        <authorList>
            <person name="Komaki H."/>
            <person name="Tamura T."/>
        </authorList>
    </citation>
    <scope>NUCLEOTIDE SEQUENCE</scope>
    <source>
        <strain evidence="8">NBRC 105377</strain>
    </source>
</reference>
<organism evidence="8 9">
    <name type="scientific">Planosporangium flavigriseum</name>
    <dbReference type="NCBI Taxonomy" id="373681"/>
    <lineage>
        <taxon>Bacteria</taxon>
        <taxon>Bacillati</taxon>
        <taxon>Actinomycetota</taxon>
        <taxon>Actinomycetes</taxon>
        <taxon>Micromonosporales</taxon>
        <taxon>Micromonosporaceae</taxon>
        <taxon>Planosporangium</taxon>
    </lineage>
</organism>
<dbReference type="Gene3D" id="3.40.710.10">
    <property type="entry name" value="DD-peptidase/beta-lactamase superfamily"/>
    <property type="match status" value="1"/>
</dbReference>
<keyword evidence="3" id="KW-0472">Membrane</keyword>
<feature type="region of interest" description="Disordered" evidence="4">
    <location>
        <begin position="605"/>
        <end position="630"/>
    </location>
</feature>
<dbReference type="GO" id="GO:0008658">
    <property type="term" value="F:penicillin binding"/>
    <property type="evidence" value="ECO:0007669"/>
    <property type="project" value="InterPro"/>
</dbReference>
<gene>
    <name evidence="8" type="ORF">Pfl04_27000</name>
</gene>
<evidence type="ECO:0000313" key="8">
    <source>
        <dbReference type="EMBL" id="GIG74296.1"/>
    </source>
</evidence>
<feature type="domain" description="NTF2-like N-terminal transpeptidase" evidence="7">
    <location>
        <begin position="70"/>
        <end position="179"/>
    </location>
</feature>
<dbReference type="GO" id="GO:0005886">
    <property type="term" value="C:plasma membrane"/>
    <property type="evidence" value="ECO:0007669"/>
    <property type="project" value="TreeGrafter"/>
</dbReference>
<evidence type="ECO:0000256" key="4">
    <source>
        <dbReference type="SAM" id="MobiDB-lite"/>
    </source>
</evidence>
<comment type="similarity">
    <text evidence="2">Belongs to the transpeptidase family.</text>
</comment>
<evidence type="ECO:0000259" key="7">
    <source>
        <dbReference type="Pfam" id="PF05223"/>
    </source>
</evidence>
<dbReference type="SUPFAM" id="SSF56601">
    <property type="entry name" value="beta-lactamase/transpeptidase-like"/>
    <property type="match status" value="1"/>
</dbReference>
<dbReference type="InterPro" id="IPR050515">
    <property type="entry name" value="Beta-lactam/transpept"/>
</dbReference>
<dbReference type="GO" id="GO:0071555">
    <property type="term" value="P:cell wall organization"/>
    <property type="evidence" value="ECO:0007669"/>
    <property type="project" value="TreeGrafter"/>
</dbReference>
<evidence type="ECO:0000256" key="1">
    <source>
        <dbReference type="ARBA" id="ARBA00004370"/>
    </source>
</evidence>
<dbReference type="InterPro" id="IPR012338">
    <property type="entry name" value="Beta-lactam/transpept-like"/>
</dbReference>
<evidence type="ECO:0000259" key="5">
    <source>
        <dbReference type="Pfam" id="PF00905"/>
    </source>
</evidence>
<dbReference type="GO" id="GO:0046677">
    <property type="term" value="P:response to antibiotic"/>
    <property type="evidence" value="ECO:0007669"/>
    <property type="project" value="InterPro"/>
</dbReference>
<dbReference type="InterPro" id="IPR005311">
    <property type="entry name" value="PBP_dimer"/>
</dbReference>
<name>A0A8J3PLA1_9ACTN</name>
<dbReference type="Proteomes" id="UP000653674">
    <property type="component" value="Unassembled WGS sequence"/>
</dbReference>
<comment type="subcellular location">
    <subcellularLocation>
        <location evidence="1">Membrane</location>
    </subcellularLocation>
</comment>
<dbReference type="InterPro" id="IPR001460">
    <property type="entry name" value="PCN-bd_Tpept"/>
</dbReference>
<dbReference type="PANTHER" id="PTHR30627">
    <property type="entry name" value="PEPTIDOGLYCAN D,D-TRANSPEPTIDASE"/>
    <property type="match status" value="1"/>
</dbReference>
<dbReference type="GO" id="GO:0071972">
    <property type="term" value="F:peptidoglycan L,D-transpeptidase activity"/>
    <property type="evidence" value="ECO:0007669"/>
    <property type="project" value="TreeGrafter"/>
</dbReference>
<accession>A0A8J3PLA1</accession>
<evidence type="ECO:0000256" key="2">
    <source>
        <dbReference type="ARBA" id="ARBA00007171"/>
    </source>
</evidence>
<dbReference type="SUPFAM" id="SSF56519">
    <property type="entry name" value="Penicillin binding protein dimerisation domain"/>
    <property type="match status" value="1"/>
</dbReference>
<feature type="domain" description="Penicillin-binding protein transpeptidase" evidence="5">
    <location>
        <begin position="397"/>
        <end position="667"/>
    </location>
</feature>
<evidence type="ECO:0000259" key="6">
    <source>
        <dbReference type="Pfam" id="PF03717"/>
    </source>
</evidence>
<dbReference type="InterPro" id="IPR036138">
    <property type="entry name" value="PBP_dimer_sf"/>
</dbReference>
<dbReference type="InterPro" id="IPR007887">
    <property type="entry name" value="MecA_N"/>
</dbReference>
<protein>
    <submittedName>
        <fullName evidence="8">Penicillin-binding protein</fullName>
    </submittedName>
</protein>
<feature type="domain" description="Penicillin-binding protein dimerisation" evidence="6">
    <location>
        <begin position="186"/>
        <end position="347"/>
    </location>
</feature>
<keyword evidence="9" id="KW-1185">Reference proteome</keyword>
<sequence length="675" mass="69615">MFDRKFHVHEFGIVADNAGSGPRAFTYGDGHGEGNDMALPGRRGLRRWTAGLIGSALLVGGLSACSSTPPDDTFNRFAQGLANGDFGSLNVTTSAGQPVSKDMLTKLEGDLAGKKPAIKVDKPAVKNDSATATLSYSWPVGNGVKWDYKSLVKAQKAKDDKWQVYFDAATLHPDLTATDTIAIKRTAADRGNILDGSGAPLTSKQKIITVRVQPKEVNDADGTVKILDAALKSVKADVGDIDLSALPQEIKAGGTAPIDVISLRESTYVKIRSTIHDLAGLYFGESSRTLAPTSTFAKALLGRVGDVTKEVMDKNPGKYQIGDQVGLGGLQQQYDDLLAGSPGVSVVIPGADANAEPKKVLFTADPKPGAALKTTLDPTVQNAAEAALAGQQTRSALVAVRISDGAIVAVANGPNGGDLNFALTAQVPPGSTFKAVTALGILDNGSANANTVVPCPKEYTAQGGTPIHNAHDFVLGDVPLHVNFAQSCNTAFAQLGAKLGPDGLAATAKTVGIGIPWDLGTPAFSGTVATGADSAEQAAAAFGQGKTQVSPVALAGAAAAIARGQWQQPKLITEPAPAKPAEPGPQLKPESVAALKQMMREVVTDGTAKSISSTPGAPLYGKTGTAEYDNNDPNKTHSWFMGFRGDIAFAVFVENGGLSSDAAVPVAGKFCAALK</sequence>
<dbReference type="EMBL" id="BONU01000016">
    <property type="protein sequence ID" value="GIG74296.1"/>
    <property type="molecule type" value="Genomic_DNA"/>
</dbReference>
<dbReference type="PANTHER" id="PTHR30627:SF24">
    <property type="entry name" value="PENICILLIN-BINDING PROTEIN 4B"/>
    <property type="match status" value="1"/>
</dbReference>
<dbReference type="Pfam" id="PF05223">
    <property type="entry name" value="MecA_N"/>
    <property type="match status" value="1"/>
</dbReference>
<proteinExistence type="inferred from homology"/>